<proteinExistence type="inferred from homology"/>
<organism evidence="4 5">
    <name type="scientific">Cobetia amphilecti</name>
    <dbReference type="NCBI Taxonomy" id="1055104"/>
    <lineage>
        <taxon>Bacteria</taxon>
        <taxon>Pseudomonadati</taxon>
        <taxon>Pseudomonadota</taxon>
        <taxon>Gammaproteobacteria</taxon>
        <taxon>Oceanospirillales</taxon>
        <taxon>Halomonadaceae</taxon>
        <taxon>Cobetia</taxon>
    </lineage>
</organism>
<evidence type="ECO:0000313" key="4">
    <source>
        <dbReference type="EMBL" id="MDO6671288.1"/>
    </source>
</evidence>
<comment type="similarity">
    <text evidence="1">Belongs to the AB hydrolase superfamily.</text>
</comment>
<comment type="caution">
    <text evidence="4">The sequence shown here is derived from an EMBL/GenBank/DDBJ whole genome shotgun (WGS) entry which is preliminary data.</text>
</comment>
<dbReference type="Proteomes" id="UP001170481">
    <property type="component" value="Unassembled WGS sequence"/>
</dbReference>
<evidence type="ECO:0000256" key="2">
    <source>
        <dbReference type="ARBA" id="ARBA00022801"/>
    </source>
</evidence>
<dbReference type="SUPFAM" id="SSF53474">
    <property type="entry name" value="alpha/beta-Hydrolases"/>
    <property type="match status" value="1"/>
</dbReference>
<gene>
    <name evidence="4" type="ORF">Q4535_04065</name>
</gene>
<evidence type="ECO:0000313" key="5">
    <source>
        <dbReference type="Proteomes" id="UP001170481"/>
    </source>
</evidence>
<dbReference type="InterPro" id="IPR050266">
    <property type="entry name" value="AB_hydrolase_sf"/>
</dbReference>
<feature type="domain" description="AB hydrolase-1" evidence="3">
    <location>
        <begin position="54"/>
        <end position="306"/>
    </location>
</feature>
<reference evidence="4" key="1">
    <citation type="submission" date="2023-07" db="EMBL/GenBank/DDBJ databases">
        <title>Genome content predicts the carbon catabolic preferences of heterotrophic bacteria.</title>
        <authorList>
            <person name="Gralka M."/>
        </authorList>
    </citation>
    <scope>NUCLEOTIDE SEQUENCE</scope>
    <source>
        <strain evidence="4">C2R13</strain>
    </source>
</reference>
<protein>
    <submittedName>
        <fullName evidence="4">Alpha/beta fold hydrolase</fullName>
    </submittedName>
</protein>
<evidence type="ECO:0000259" key="3">
    <source>
        <dbReference type="Pfam" id="PF00561"/>
    </source>
</evidence>
<accession>A0AAP4X0R2</accession>
<dbReference type="Pfam" id="PF00561">
    <property type="entry name" value="Abhydrolase_1"/>
    <property type="match status" value="1"/>
</dbReference>
<dbReference type="PRINTS" id="PR00111">
    <property type="entry name" value="ABHYDROLASE"/>
</dbReference>
<dbReference type="GO" id="GO:0016020">
    <property type="term" value="C:membrane"/>
    <property type="evidence" value="ECO:0007669"/>
    <property type="project" value="TreeGrafter"/>
</dbReference>
<dbReference type="EMBL" id="JAUORK010000003">
    <property type="protein sequence ID" value="MDO6671288.1"/>
    <property type="molecule type" value="Genomic_DNA"/>
</dbReference>
<dbReference type="GO" id="GO:0016787">
    <property type="term" value="F:hydrolase activity"/>
    <property type="evidence" value="ECO:0007669"/>
    <property type="project" value="UniProtKB-KW"/>
</dbReference>
<evidence type="ECO:0000256" key="1">
    <source>
        <dbReference type="ARBA" id="ARBA00008645"/>
    </source>
</evidence>
<dbReference type="InterPro" id="IPR000073">
    <property type="entry name" value="AB_hydrolase_1"/>
</dbReference>
<dbReference type="PANTHER" id="PTHR43798:SF14">
    <property type="entry name" value="SERINE HYDROLASE-LIKE PROTEIN DDB_G0286239"/>
    <property type="match status" value="1"/>
</dbReference>
<dbReference type="Gene3D" id="3.40.50.1820">
    <property type="entry name" value="alpha/beta hydrolase"/>
    <property type="match status" value="1"/>
</dbReference>
<dbReference type="AlphaFoldDB" id="A0AAP4X0R2"/>
<keyword evidence="2 4" id="KW-0378">Hydrolase</keyword>
<dbReference type="PANTHER" id="PTHR43798">
    <property type="entry name" value="MONOACYLGLYCEROL LIPASE"/>
    <property type="match status" value="1"/>
</dbReference>
<name>A0AAP4X0R2_9GAMM</name>
<dbReference type="InterPro" id="IPR029058">
    <property type="entry name" value="AB_hydrolase_fold"/>
</dbReference>
<sequence>MMSTDQSVQDIAEAPLSANVSLRERRFPRRTGGELAALEWAPAKHAEQAPTWLALHGWLDNAASFSRLAPLLCERLGIRLIAIDMVGHGLSSPLGEHGDYAVWDYCHDVIEALEGLYDEGLPRAPVTVMAHSLGAAVSGQVAAALPEYIARLVLIDGIGALATPASEVVDQLRRGLLARHAQPVRRAATRRAHYRHVEDAVAARVAGGVTPIDADTARPIVERNLEVLEDGGLRLRSDRRLLRPSLMRYTPEQVLALLAALTQPVLLIEGEQGILTIRHEAQQARDAVKRLERRVLPGGHHLHLEPPHVAAVADAIVEWISSH</sequence>